<dbReference type="Pfam" id="PF07398">
    <property type="entry name" value="MDMPI_C"/>
    <property type="match status" value="1"/>
</dbReference>
<feature type="domain" description="Mycothiol-dependent maleylpyruvate isomerase metal-binding" evidence="2">
    <location>
        <begin position="17"/>
        <end position="144"/>
    </location>
</feature>
<dbReference type="AlphaFoldDB" id="A0A640T409"/>
<protein>
    <recommendedName>
        <fullName evidence="5">Mycothiol-dependent maleylpyruvate isomerase metal-binding domain-containing protein</fullName>
    </recommendedName>
</protein>
<dbReference type="Proteomes" id="UP000430079">
    <property type="component" value="Unassembled WGS sequence"/>
</dbReference>
<evidence type="ECO:0000259" key="1">
    <source>
        <dbReference type="Pfam" id="PF07398"/>
    </source>
</evidence>
<dbReference type="InterPro" id="IPR010872">
    <property type="entry name" value="MDMPI_C-term_domain"/>
</dbReference>
<dbReference type="InterPro" id="IPR017517">
    <property type="entry name" value="Maleyloyr_isom"/>
</dbReference>
<name>A0A640T409_9ACTN</name>
<dbReference type="Pfam" id="PF11716">
    <property type="entry name" value="MDMPI_N"/>
    <property type="match status" value="1"/>
</dbReference>
<dbReference type="PANTHER" id="PTHR40758:SF1">
    <property type="entry name" value="CONSERVED PROTEIN"/>
    <property type="match status" value="1"/>
</dbReference>
<sequence>MRRMTLQGSLSHDAYCAQLLEETTKFREILRDADLSVTVPTCPDWTLADLARHVGGAHRWAGTIVATRSATAVDVGDVPEGDGPEGNDAAALDAWLAAGVEQTVAALREAGPDTGVWTWSPVQRTGFWARRMTHETVIHRADAAITAGAAFDVPPEVAADCLEEWLQLCALPLFTEHLAEPGGQLFGPGRTIHLHATDTTPELNAEWLLDLAGDRLVHRRAHEKAAVALRGPLTDLLRVLYRRLPADSDRVEVLGERALLDRWLEWASFQ</sequence>
<organism evidence="3 4">
    <name type="scientific">Streptomyces glebosus</name>
    <dbReference type="NCBI Taxonomy" id="249580"/>
    <lineage>
        <taxon>Bacteria</taxon>
        <taxon>Bacillati</taxon>
        <taxon>Actinomycetota</taxon>
        <taxon>Actinomycetes</taxon>
        <taxon>Kitasatosporales</taxon>
        <taxon>Streptomycetaceae</taxon>
        <taxon>Streptomyces</taxon>
    </lineage>
</organism>
<proteinExistence type="predicted"/>
<dbReference type="SUPFAM" id="SSF109854">
    <property type="entry name" value="DinB/YfiT-like putative metalloenzymes"/>
    <property type="match status" value="1"/>
</dbReference>
<accession>A0A640T409</accession>
<dbReference type="NCBIfam" id="TIGR03083">
    <property type="entry name" value="maleylpyruvate isomerase family mycothiol-dependent enzyme"/>
    <property type="match status" value="1"/>
</dbReference>
<dbReference type="PANTHER" id="PTHR40758">
    <property type="entry name" value="CONSERVED PROTEIN"/>
    <property type="match status" value="1"/>
</dbReference>
<comment type="caution">
    <text evidence="3">The sequence shown here is derived from an EMBL/GenBank/DDBJ whole genome shotgun (WGS) entry which is preliminary data.</text>
</comment>
<feature type="domain" description="MDMPI C-terminal" evidence="1">
    <location>
        <begin position="156"/>
        <end position="262"/>
    </location>
</feature>
<gene>
    <name evidence="3" type="ORF">Sgleb_53080</name>
</gene>
<evidence type="ECO:0008006" key="5">
    <source>
        <dbReference type="Google" id="ProtNLM"/>
    </source>
</evidence>
<reference evidence="3 4" key="1">
    <citation type="submission" date="2019-12" db="EMBL/GenBank/DDBJ databases">
        <title>Whole genome shotgun sequence of Streptomyces hygroscopicus subsp. glebosus NBRC 13786.</title>
        <authorList>
            <person name="Ichikawa N."/>
            <person name="Kimura A."/>
            <person name="Kitahashi Y."/>
            <person name="Komaki H."/>
            <person name="Tamura T."/>
        </authorList>
    </citation>
    <scope>NUCLEOTIDE SEQUENCE [LARGE SCALE GENOMIC DNA]</scope>
    <source>
        <strain evidence="3 4">NBRC 13786</strain>
    </source>
</reference>
<keyword evidence="4" id="KW-1185">Reference proteome</keyword>
<dbReference type="GO" id="GO:0046872">
    <property type="term" value="F:metal ion binding"/>
    <property type="evidence" value="ECO:0007669"/>
    <property type="project" value="InterPro"/>
</dbReference>
<dbReference type="GO" id="GO:0005886">
    <property type="term" value="C:plasma membrane"/>
    <property type="evidence" value="ECO:0007669"/>
    <property type="project" value="TreeGrafter"/>
</dbReference>
<dbReference type="InterPro" id="IPR024344">
    <property type="entry name" value="MDMPI_metal-binding"/>
</dbReference>
<evidence type="ECO:0000259" key="2">
    <source>
        <dbReference type="Pfam" id="PF11716"/>
    </source>
</evidence>
<evidence type="ECO:0000313" key="4">
    <source>
        <dbReference type="Proteomes" id="UP000430079"/>
    </source>
</evidence>
<dbReference type="EMBL" id="BLIO01000001">
    <property type="protein sequence ID" value="GFE17261.1"/>
    <property type="molecule type" value="Genomic_DNA"/>
</dbReference>
<evidence type="ECO:0000313" key="3">
    <source>
        <dbReference type="EMBL" id="GFE17261.1"/>
    </source>
</evidence>
<dbReference type="InterPro" id="IPR034660">
    <property type="entry name" value="DinB/YfiT-like"/>
</dbReference>